<evidence type="ECO:0000256" key="3">
    <source>
        <dbReference type="ARBA" id="ARBA00004406"/>
    </source>
</evidence>
<dbReference type="PROSITE" id="PS00086">
    <property type="entry name" value="CYTOCHROME_P450"/>
    <property type="match status" value="1"/>
</dbReference>
<evidence type="ECO:0000313" key="16">
    <source>
        <dbReference type="Proteomes" id="UP001168821"/>
    </source>
</evidence>
<dbReference type="InterPro" id="IPR001128">
    <property type="entry name" value="Cyt_P450"/>
</dbReference>
<dbReference type="CDD" id="cd11056">
    <property type="entry name" value="CYP6-like"/>
    <property type="match status" value="1"/>
</dbReference>
<evidence type="ECO:0000256" key="5">
    <source>
        <dbReference type="ARBA" id="ARBA00022617"/>
    </source>
</evidence>
<evidence type="ECO:0000256" key="13">
    <source>
        <dbReference type="PIRSR" id="PIRSR602401-1"/>
    </source>
</evidence>
<evidence type="ECO:0000313" key="15">
    <source>
        <dbReference type="EMBL" id="KAJ3645280.1"/>
    </source>
</evidence>
<keyword evidence="8" id="KW-0492">Microsome</keyword>
<dbReference type="SUPFAM" id="SSF48264">
    <property type="entry name" value="Cytochrome P450"/>
    <property type="match status" value="1"/>
</dbReference>
<keyword evidence="9 14" id="KW-0560">Oxidoreductase</keyword>
<evidence type="ECO:0008006" key="17">
    <source>
        <dbReference type="Google" id="ProtNLM"/>
    </source>
</evidence>
<comment type="caution">
    <text evidence="15">The sequence shown here is derived from an EMBL/GenBank/DDBJ whole genome shotgun (WGS) entry which is preliminary data.</text>
</comment>
<evidence type="ECO:0000256" key="1">
    <source>
        <dbReference type="ARBA" id="ARBA00001971"/>
    </source>
</evidence>
<dbReference type="InterPro" id="IPR036396">
    <property type="entry name" value="Cyt_P450_sf"/>
</dbReference>
<dbReference type="PRINTS" id="PR00463">
    <property type="entry name" value="EP450I"/>
</dbReference>
<sequence length="530" mass="61476">MWWIVIAVAALAVGYWLLIRPHRYWLEKGVKQGTPAFILGDNWGTVLRKQSLAEMVMMVYNACPNTRYSGFYQFLLPTLLLKDPELIKQITVKDFDHFLDHRSIIPENSDPLWGNNLFSLTGKKWREMRTTLSPAFTSSKMKYMFTLISQSGEQFVKYFLKQDQDLITVEMKDTFTRFTNDVIANTAFGVECDSLGDRTNEFYMMGKEATNFNGFWKNFKFFGYIFVPKLFKFLKVSLFSRQVGEFFRNVVKSNIRSREKHGFVRPDMIHLLLEARKNGLKHEETEPLQDTGFATVAESEVNKNPKNTKVEITDEVITSQALIFFFAGFDAVSALMCFMSHELAVNPDVQTRLIQEVDDTLEACEGKLTYEALLGMKYLDMVVSESLRKWPNAVGVDRVCTKPYTIEPKYPDERPIHLEKDDVVWVPIFGIHRDPQHYPEPERFDPERFNDKNKGNINPYTYLPFGSGPRNCIGSRFALLETKALFFYILSHFEFVPVEKTQIPLVLSRKSINLVAEKGFWLGLKRRSRI</sequence>
<dbReference type="InterPro" id="IPR002401">
    <property type="entry name" value="Cyt_P450_E_grp-I"/>
</dbReference>
<dbReference type="GO" id="GO:0005789">
    <property type="term" value="C:endoplasmic reticulum membrane"/>
    <property type="evidence" value="ECO:0007669"/>
    <property type="project" value="UniProtKB-SubCell"/>
</dbReference>
<keyword evidence="5 13" id="KW-0349">Heme</keyword>
<protein>
    <recommendedName>
        <fullName evidence="17">Cytochrome P450 9e2</fullName>
    </recommendedName>
</protein>
<dbReference type="GO" id="GO:0004497">
    <property type="term" value="F:monooxygenase activity"/>
    <property type="evidence" value="ECO:0007669"/>
    <property type="project" value="UniProtKB-KW"/>
</dbReference>
<dbReference type="Pfam" id="PF00067">
    <property type="entry name" value="p450"/>
    <property type="match status" value="1"/>
</dbReference>
<name>A0AA38HWE0_9CUCU</name>
<dbReference type="Gene3D" id="1.10.630.10">
    <property type="entry name" value="Cytochrome P450"/>
    <property type="match status" value="1"/>
</dbReference>
<dbReference type="PANTHER" id="PTHR24292">
    <property type="entry name" value="CYTOCHROME P450"/>
    <property type="match status" value="1"/>
</dbReference>
<evidence type="ECO:0000256" key="11">
    <source>
        <dbReference type="ARBA" id="ARBA00023033"/>
    </source>
</evidence>
<evidence type="ECO:0000256" key="7">
    <source>
        <dbReference type="ARBA" id="ARBA00022824"/>
    </source>
</evidence>
<dbReference type="Proteomes" id="UP001168821">
    <property type="component" value="Unassembled WGS sequence"/>
</dbReference>
<keyword evidence="16" id="KW-1185">Reference proteome</keyword>
<evidence type="ECO:0000256" key="9">
    <source>
        <dbReference type="ARBA" id="ARBA00023002"/>
    </source>
</evidence>
<organism evidence="15 16">
    <name type="scientific">Zophobas morio</name>
    <dbReference type="NCBI Taxonomy" id="2755281"/>
    <lineage>
        <taxon>Eukaryota</taxon>
        <taxon>Metazoa</taxon>
        <taxon>Ecdysozoa</taxon>
        <taxon>Arthropoda</taxon>
        <taxon>Hexapoda</taxon>
        <taxon>Insecta</taxon>
        <taxon>Pterygota</taxon>
        <taxon>Neoptera</taxon>
        <taxon>Endopterygota</taxon>
        <taxon>Coleoptera</taxon>
        <taxon>Polyphaga</taxon>
        <taxon>Cucujiformia</taxon>
        <taxon>Tenebrionidae</taxon>
        <taxon>Zophobas</taxon>
    </lineage>
</organism>
<evidence type="ECO:0000256" key="12">
    <source>
        <dbReference type="ARBA" id="ARBA00023136"/>
    </source>
</evidence>
<comment type="similarity">
    <text evidence="4 14">Belongs to the cytochrome P450 family.</text>
</comment>
<dbReference type="FunFam" id="1.10.630.10:FF:000042">
    <property type="entry name" value="Cytochrome P450"/>
    <property type="match status" value="1"/>
</dbReference>
<evidence type="ECO:0000256" key="6">
    <source>
        <dbReference type="ARBA" id="ARBA00022723"/>
    </source>
</evidence>
<reference evidence="15" key="1">
    <citation type="journal article" date="2023" name="G3 (Bethesda)">
        <title>Whole genome assemblies of Zophobas morio and Tenebrio molitor.</title>
        <authorList>
            <person name="Kaur S."/>
            <person name="Stinson S.A."/>
            <person name="diCenzo G.C."/>
        </authorList>
    </citation>
    <scope>NUCLEOTIDE SEQUENCE</scope>
    <source>
        <strain evidence="15">QUZm001</strain>
    </source>
</reference>
<dbReference type="GO" id="GO:0005506">
    <property type="term" value="F:iron ion binding"/>
    <property type="evidence" value="ECO:0007669"/>
    <property type="project" value="InterPro"/>
</dbReference>
<evidence type="ECO:0000256" key="2">
    <source>
        <dbReference type="ARBA" id="ARBA00004174"/>
    </source>
</evidence>
<dbReference type="PANTHER" id="PTHR24292:SF54">
    <property type="entry name" value="CYP9F3-RELATED"/>
    <property type="match status" value="1"/>
</dbReference>
<keyword evidence="12" id="KW-0472">Membrane</keyword>
<dbReference type="PRINTS" id="PR00385">
    <property type="entry name" value="P450"/>
</dbReference>
<comment type="cofactor">
    <cofactor evidence="1 13">
        <name>heme</name>
        <dbReference type="ChEBI" id="CHEBI:30413"/>
    </cofactor>
</comment>
<accession>A0AA38HWE0</accession>
<dbReference type="GO" id="GO:0016705">
    <property type="term" value="F:oxidoreductase activity, acting on paired donors, with incorporation or reduction of molecular oxygen"/>
    <property type="evidence" value="ECO:0007669"/>
    <property type="project" value="InterPro"/>
</dbReference>
<keyword evidence="6 13" id="KW-0479">Metal-binding</keyword>
<keyword evidence="11 14" id="KW-0503">Monooxygenase</keyword>
<proteinExistence type="inferred from homology"/>
<evidence type="ECO:0000256" key="4">
    <source>
        <dbReference type="ARBA" id="ARBA00010617"/>
    </source>
</evidence>
<keyword evidence="10 13" id="KW-0408">Iron</keyword>
<dbReference type="EMBL" id="JALNTZ010000007">
    <property type="protein sequence ID" value="KAJ3645280.1"/>
    <property type="molecule type" value="Genomic_DNA"/>
</dbReference>
<evidence type="ECO:0000256" key="10">
    <source>
        <dbReference type="ARBA" id="ARBA00023004"/>
    </source>
</evidence>
<evidence type="ECO:0000256" key="8">
    <source>
        <dbReference type="ARBA" id="ARBA00022848"/>
    </source>
</evidence>
<dbReference type="AlphaFoldDB" id="A0AA38HWE0"/>
<dbReference type="InterPro" id="IPR017972">
    <property type="entry name" value="Cyt_P450_CS"/>
</dbReference>
<evidence type="ECO:0000256" key="14">
    <source>
        <dbReference type="RuleBase" id="RU000461"/>
    </source>
</evidence>
<gene>
    <name evidence="15" type="ORF">Zmor_022946</name>
</gene>
<comment type="subcellular location">
    <subcellularLocation>
        <location evidence="3">Endoplasmic reticulum membrane</location>
        <topology evidence="3">Peripheral membrane protein</topology>
    </subcellularLocation>
    <subcellularLocation>
        <location evidence="2">Microsome membrane</location>
        <topology evidence="2">Peripheral membrane protein</topology>
    </subcellularLocation>
</comment>
<dbReference type="InterPro" id="IPR050476">
    <property type="entry name" value="Insect_CytP450_Detox"/>
</dbReference>
<dbReference type="GO" id="GO:0020037">
    <property type="term" value="F:heme binding"/>
    <property type="evidence" value="ECO:0007669"/>
    <property type="project" value="InterPro"/>
</dbReference>
<keyword evidence="7" id="KW-0256">Endoplasmic reticulum</keyword>
<feature type="binding site" description="axial binding residue" evidence="13">
    <location>
        <position position="472"/>
    </location>
    <ligand>
        <name>heme</name>
        <dbReference type="ChEBI" id="CHEBI:30413"/>
    </ligand>
    <ligandPart>
        <name>Fe</name>
        <dbReference type="ChEBI" id="CHEBI:18248"/>
    </ligandPart>
</feature>